<evidence type="ECO:0000313" key="2">
    <source>
        <dbReference type="EMBL" id="VDN23228.1"/>
    </source>
</evidence>
<dbReference type="Proteomes" id="UP000271098">
    <property type="component" value="Unassembled WGS sequence"/>
</dbReference>
<feature type="compositionally biased region" description="Polar residues" evidence="1">
    <location>
        <begin position="77"/>
        <end position="99"/>
    </location>
</feature>
<feature type="compositionally biased region" description="Basic and acidic residues" evidence="1">
    <location>
        <begin position="58"/>
        <end position="72"/>
    </location>
</feature>
<proteinExistence type="predicted"/>
<dbReference type="WBParaSite" id="GPUH_0001392801-mRNA-1">
    <property type="protein sequence ID" value="GPUH_0001392801-mRNA-1"/>
    <property type="gene ID" value="GPUH_0001392801"/>
</dbReference>
<dbReference type="EMBL" id="UYRT01080705">
    <property type="protein sequence ID" value="VDN23228.1"/>
    <property type="molecule type" value="Genomic_DNA"/>
</dbReference>
<reference evidence="4" key="1">
    <citation type="submission" date="2016-06" db="UniProtKB">
        <authorList>
            <consortium name="WormBaseParasite"/>
        </authorList>
    </citation>
    <scope>IDENTIFICATION</scope>
</reference>
<dbReference type="AlphaFoldDB" id="A0A183DYX2"/>
<organism evidence="4">
    <name type="scientific">Gongylonema pulchrum</name>
    <dbReference type="NCBI Taxonomy" id="637853"/>
    <lineage>
        <taxon>Eukaryota</taxon>
        <taxon>Metazoa</taxon>
        <taxon>Ecdysozoa</taxon>
        <taxon>Nematoda</taxon>
        <taxon>Chromadorea</taxon>
        <taxon>Rhabditida</taxon>
        <taxon>Spirurina</taxon>
        <taxon>Spiruromorpha</taxon>
        <taxon>Spiruroidea</taxon>
        <taxon>Gongylonematidae</taxon>
        <taxon>Gongylonema</taxon>
    </lineage>
</organism>
<gene>
    <name evidence="2" type="ORF">GPUH_LOCUS13913</name>
</gene>
<evidence type="ECO:0000313" key="4">
    <source>
        <dbReference type="WBParaSite" id="GPUH_0001392801-mRNA-1"/>
    </source>
</evidence>
<feature type="region of interest" description="Disordered" evidence="1">
    <location>
        <begin position="58"/>
        <end position="108"/>
    </location>
</feature>
<evidence type="ECO:0000313" key="3">
    <source>
        <dbReference type="Proteomes" id="UP000271098"/>
    </source>
</evidence>
<evidence type="ECO:0000256" key="1">
    <source>
        <dbReference type="SAM" id="MobiDB-lite"/>
    </source>
</evidence>
<protein>
    <submittedName>
        <fullName evidence="2 4">Uncharacterized protein</fullName>
    </submittedName>
</protein>
<keyword evidence="3" id="KW-1185">Reference proteome</keyword>
<name>A0A183DYX2_9BILA</name>
<reference evidence="2 3" key="2">
    <citation type="submission" date="2018-11" db="EMBL/GenBank/DDBJ databases">
        <authorList>
            <consortium name="Pathogen Informatics"/>
        </authorList>
    </citation>
    <scope>NUCLEOTIDE SEQUENCE [LARGE SCALE GENOMIC DNA]</scope>
</reference>
<accession>A0A183DYX2</accession>
<sequence>MVYWWDFARRLNTIVDPAVVQMVPDLFAPKKQAIPPRANELNSEEARERLRQYQDFQERIRQHREPVSRDKTMAPTARQSVAQRSLENSLNRPQPQHSNPAPAPDRERFSNAEVKLLYFFRIYADY</sequence>